<evidence type="ECO:0000313" key="1">
    <source>
        <dbReference type="EMBL" id="QIX00506.1"/>
    </source>
</evidence>
<organism evidence="1 2">
    <name type="scientific">Peltaster fructicola</name>
    <dbReference type="NCBI Taxonomy" id="286661"/>
    <lineage>
        <taxon>Eukaryota</taxon>
        <taxon>Fungi</taxon>
        <taxon>Dikarya</taxon>
        <taxon>Ascomycota</taxon>
        <taxon>Pezizomycotina</taxon>
        <taxon>Dothideomycetes</taxon>
        <taxon>Dothideomycetes incertae sedis</taxon>
        <taxon>Peltaster</taxon>
    </lineage>
</organism>
<dbReference type="Proteomes" id="UP000503462">
    <property type="component" value="Chromosome 4"/>
</dbReference>
<dbReference type="AlphaFoldDB" id="A0A6H0Y0Q0"/>
<dbReference type="EMBL" id="CP051142">
    <property type="protein sequence ID" value="QIX00506.1"/>
    <property type="molecule type" value="Genomic_DNA"/>
</dbReference>
<evidence type="ECO:0000313" key="2">
    <source>
        <dbReference type="Proteomes" id="UP000503462"/>
    </source>
</evidence>
<proteinExistence type="predicted"/>
<dbReference type="OrthoDB" id="423576at2759"/>
<evidence type="ECO:0008006" key="3">
    <source>
        <dbReference type="Google" id="ProtNLM"/>
    </source>
</evidence>
<accession>A0A6H0Y0Q0</accession>
<protein>
    <recommendedName>
        <fullName evidence="3">Heterokaryon incompatibility domain-containing protein</fullName>
    </recommendedName>
</protein>
<name>A0A6H0Y0Q0_9PEZI</name>
<gene>
    <name evidence="1" type="ORF">AMS68_006023</name>
</gene>
<reference evidence="1 2" key="1">
    <citation type="journal article" date="2016" name="Sci. Rep.">
        <title>Peltaster fructicola genome reveals evolution from an invasive phytopathogen to an ectophytic parasite.</title>
        <authorList>
            <person name="Xu C."/>
            <person name="Chen H."/>
            <person name="Gleason M.L."/>
            <person name="Xu J.R."/>
            <person name="Liu H."/>
            <person name="Zhang R."/>
            <person name="Sun G."/>
        </authorList>
    </citation>
    <scope>NUCLEOTIDE SEQUENCE [LARGE SCALE GENOMIC DNA]</scope>
    <source>
        <strain evidence="1 2">LNHT1506</strain>
    </source>
</reference>
<sequence length="645" mass="72931">MVFSDNARAKTAHDWCIDIDQRPNLATSDIKHIGNLTLAIALLATKSQQSQLTADHELESIWSLIRDALGSRAFSNAQLKVNRSAQGFLAIPLCSVIVDGNIDLLFRLHVWLQDGQRGAPGFNIHSHQPFAQSWVLAGQGIDYTYDVKPVKSAAQATHARYALAWTSGAGLDAKYKTQQTYSKVVNTGDFMLANLIRTSAHTRNMSYSVPAASFHSSEVAPDMLHATLFMFDSSQGFVQDAPVLGPADSEHHTQARSTPGVSPRDLVALVDTARRYEGLLTRADGHIARSEPDQAFEALESAYSLSQSELVRFNHYDRTTPAIELCKTTTPQNRQRLEHLLAAGVDFERVDEHGCSALDYAVMNSDDQAEAIVLEALEQNLKQKTKLDLHRRSREAKLKKHFREVFVDIFRPLLLSRDRKSIRYARRAYASIVKQDMAKSRAFDPLKYVLFDELVKLGKFPRPADGMTYTYDPDHDDGRFFVFLSYRWMRLNPWNQQSNDEENIQYMQTLQAINEFLVLHPTVHPGRLCIWIDFACIDPDLPDRGVAALPLIQAQCDAMISLVDDKYYDRAWCCVEALIMHALQKAFGVHLWYEYCERSGADNTRTNTLLPGPQHLQIALGSKLLTFEEDRSRILFLEKQSRLLS</sequence>
<keyword evidence="2" id="KW-1185">Reference proteome</keyword>